<name>A0A2T5JCK4_9SPHI</name>
<proteinExistence type="predicted"/>
<protein>
    <recommendedName>
        <fullName evidence="5">AsmA-like protein</fullName>
    </recommendedName>
</protein>
<feature type="compositionally biased region" description="Basic and acidic residues" evidence="1">
    <location>
        <begin position="563"/>
        <end position="578"/>
    </location>
</feature>
<dbReference type="Proteomes" id="UP000244168">
    <property type="component" value="Unassembled WGS sequence"/>
</dbReference>
<reference evidence="3 4" key="1">
    <citation type="submission" date="2018-04" db="EMBL/GenBank/DDBJ databases">
        <title>Genomic Encyclopedia of Archaeal and Bacterial Type Strains, Phase II (KMG-II): from individual species to whole genera.</title>
        <authorList>
            <person name="Goeker M."/>
        </authorList>
    </citation>
    <scope>NUCLEOTIDE SEQUENCE [LARGE SCALE GENOMIC DNA]</scope>
    <source>
        <strain evidence="3 4">DSM 26809</strain>
    </source>
</reference>
<dbReference type="OrthoDB" id="814802at2"/>
<accession>A0A2T5JCK4</accession>
<feature type="region of interest" description="Disordered" evidence="1">
    <location>
        <begin position="563"/>
        <end position="599"/>
    </location>
</feature>
<evidence type="ECO:0000313" key="3">
    <source>
        <dbReference type="EMBL" id="PTQ99482.1"/>
    </source>
</evidence>
<comment type="caution">
    <text evidence="3">The sequence shown here is derived from an EMBL/GenBank/DDBJ whole genome shotgun (WGS) entry which is preliminary data.</text>
</comment>
<evidence type="ECO:0000256" key="1">
    <source>
        <dbReference type="SAM" id="MobiDB-lite"/>
    </source>
</evidence>
<gene>
    <name evidence="3" type="ORF">C8P68_102306</name>
</gene>
<evidence type="ECO:0008006" key="5">
    <source>
        <dbReference type="Google" id="ProtNLM"/>
    </source>
</evidence>
<sequence length="599" mass="68753">MKLGFLKERWQRRLARTLVIALGVVSVLGVVVDVYWSPILAKKLKSTIAESSNGLYQINFTDADLDIIQGKLSFYNIDFIPDTAVYQQRKRLGVAPNNLYRLHVKKLVLRHIHPFRLYFEHVLDIGTVIMSSPVVQAQYELNHKKDTAVNLQTIYQRISKSLKSVHINHIEFNGVQFNYHDYSGGKLAATSIKELNITATDLLIDSATQTDKSRFLYCKDIVTEVNDFSGKAVNGLYTYKLKNLRLSTRTSQLNISGLQVRPADVNTFFSRSQSDRFMMDLDSLQVNDFDFLSYHKYRTITAKSMTLNKGRLGVFNNPNKVQRNNDKFATFPNAGLYKLKLDLKIDTVLFRDIDVAYTERNKRSLKTGTAVFSRTEGRMLNVTTRPDALQKNPNCPITLTSYFMNRGKLTARLNFNLADPELAYSYQGHLGPMDLQDVNSATMPLAMVKVNKGQLKSFDFDIAANRFYSKGKVSLLYNDLKITVLKPDTAQNKLKRMMLMSLFANAMIIKHNNPDTVGLAPRMFYVNEQRQPDNAFFKTVWKTLLKGIRQCVGYGEQKEHDVKAQMADRKVKKAERQIKRAQRKAKRAEKRRERAMEER</sequence>
<keyword evidence="2" id="KW-1133">Transmembrane helix</keyword>
<feature type="compositionally biased region" description="Basic and acidic residues" evidence="1">
    <location>
        <begin position="590"/>
        <end position="599"/>
    </location>
</feature>
<dbReference type="EMBL" id="QAOQ01000002">
    <property type="protein sequence ID" value="PTQ99482.1"/>
    <property type="molecule type" value="Genomic_DNA"/>
</dbReference>
<dbReference type="AlphaFoldDB" id="A0A2T5JCK4"/>
<feature type="transmembrane region" description="Helical" evidence="2">
    <location>
        <begin position="14"/>
        <end position="36"/>
    </location>
</feature>
<keyword evidence="4" id="KW-1185">Reference proteome</keyword>
<keyword evidence="2" id="KW-0812">Transmembrane</keyword>
<dbReference type="RefSeq" id="WP_107827408.1">
    <property type="nucleotide sequence ID" value="NZ_CP160205.1"/>
</dbReference>
<evidence type="ECO:0000313" key="4">
    <source>
        <dbReference type="Proteomes" id="UP000244168"/>
    </source>
</evidence>
<keyword evidence="2" id="KW-0472">Membrane</keyword>
<feature type="compositionally biased region" description="Basic residues" evidence="1">
    <location>
        <begin position="579"/>
        <end position="589"/>
    </location>
</feature>
<evidence type="ECO:0000256" key="2">
    <source>
        <dbReference type="SAM" id="Phobius"/>
    </source>
</evidence>
<organism evidence="3 4">
    <name type="scientific">Mucilaginibacter yixingensis</name>
    <dbReference type="NCBI Taxonomy" id="1295612"/>
    <lineage>
        <taxon>Bacteria</taxon>
        <taxon>Pseudomonadati</taxon>
        <taxon>Bacteroidota</taxon>
        <taxon>Sphingobacteriia</taxon>
        <taxon>Sphingobacteriales</taxon>
        <taxon>Sphingobacteriaceae</taxon>
        <taxon>Mucilaginibacter</taxon>
    </lineage>
</organism>